<reference evidence="1" key="2">
    <citation type="submission" date="2020-11" db="EMBL/GenBank/DDBJ databases">
        <authorList>
            <person name="McCartney M.A."/>
            <person name="Auch B."/>
            <person name="Kono T."/>
            <person name="Mallez S."/>
            <person name="Becker A."/>
            <person name="Gohl D.M."/>
            <person name="Silverstein K.A.T."/>
            <person name="Koren S."/>
            <person name="Bechman K.B."/>
            <person name="Herman A."/>
            <person name="Abrahante J.E."/>
            <person name="Garbe J."/>
        </authorList>
    </citation>
    <scope>NUCLEOTIDE SEQUENCE</scope>
    <source>
        <strain evidence="1">Duluth1</strain>
        <tissue evidence="1">Whole animal</tissue>
    </source>
</reference>
<evidence type="ECO:0000313" key="1">
    <source>
        <dbReference type="EMBL" id="KAH3819376.1"/>
    </source>
</evidence>
<dbReference type="EMBL" id="JAIWYP010000005">
    <property type="protein sequence ID" value="KAH3819376.1"/>
    <property type="molecule type" value="Genomic_DNA"/>
</dbReference>
<comment type="caution">
    <text evidence="1">The sequence shown here is derived from an EMBL/GenBank/DDBJ whole genome shotgun (WGS) entry which is preliminary data.</text>
</comment>
<evidence type="ECO:0000313" key="2">
    <source>
        <dbReference type="Proteomes" id="UP000828390"/>
    </source>
</evidence>
<organism evidence="1 2">
    <name type="scientific">Dreissena polymorpha</name>
    <name type="common">Zebra mussel</name>
    <name type="synonym">Mytilus polymorpha</name>
    <dbReference type="NCBI Taxonomy" id="45954"/>
    <lineage>
        <taxon>Eukaryota</taxon>
        <taxon>Metazoa</taxon>
        <taxon>Spiralia</taxon>
        <taxon>Lophotrochozoa</taxon>
        <taxon>Mollusca</taxon>
        <taxon>Bivalvia</taxon>
        <taxon>Autobranchia</taxon>
        <taxon>Heteroconchia</taxon>
        <taxon>Euheterodonta</taxon>
        <taxon>Imparidentia</taxon>
        <taxon>Neoheterodontei</taxon>
        <taxon>Myida</taxon>
        <taxon>Dreissenoidea</taxon>
        <taxon>Dreissenidae</taxon>
        <taxon>Dreissena</taxon>
    </lineage>
</organism>
<sequence>FNLSRDFNGTNVLTKVQEDWPINVANIASTRFDLAHIQKHLNSTEKSSEQVFHLACTKNVNSRVINVLNKFHKDGTINVTSRVLTRKNALPQSGHVFQWTRTIFELIQDIIRTNFHEYLQINVASREQTTHDSRRTKGNHQSSP</sequence>
<keyword evidence="2" id="KW-1185">Reference proteome</keyword>
<protein>
    <submittedName>
        <fullName evidence="1">Uncharacterized protein</fullName>
    </submittedName>
</protein>
<accession>A0A9D4GL40</accession>
<name>A0A9D4GL40_DREPO</name>
<reference evidence="1" key="1">
    <citation type="journal article" date="2019" name="bioRxiv">
        <title>The Genome of the Zebra Mussel, Dreissena polymorpha: A Resource for Invasive Species Research.</title>
        <authorList>
            <person name="McCartney M.A."/>
            <person name="Auch B."/>
            <person name="Kono T."/>
            <person name="Mallez S."/>
            <person name="Zhang Y."/>
            <person name="Obille A."/>
            <person name="Becker A."/>
            <person name="Abrahante J.E."/>
            <person name="Garbe J."/>
            <person name="Badalamenti J.P."/>
            <person name="Herman A."/>
            <person name="Mangelson H."/>
            <person name="Liachko I."/>
            <person name="Sullivan S."/>
            <person name="Sone E.D."/>
            <person name="Koren S."/>
            <person name="Silverstein K.A.T."/>
            <person name="Beckman K.B."/>
            <person name="Gohl D.M."/>
        </authorList>
    </citation>
    <scope>NUCLEOTIDE SEQUENCE</scope>
    <source>
        <strain evidence="1">Duluth1</strain>
        <tissue evidence="1">Whole animal</tissue>
    </source>
</reference>
<proteinExistence type="predicted"/>
<gene>
    <name evidence="1" type="ORF">DPMN_121109</name>
</gene>
<dbReference type="AlphaFoldDB" id="A0A9D4GL40"/>
<feature type="non-terminal residue" evidence="1">
    <location>
        <position position="144"/>
    </location>
</feature>
<dbReference type="Proteomes" id="UP000828390">
    <property type="component" value="Unassembled WGS sequence"/>
</dbReference>